<evidence type="ECO:0000259" key="1">
    <source>
        <dbReference type="Pfam" id="PF12705"/>
    </source>
</evidence>
<gene>
    <name evidence="2" type="ORF">LCGC14_0809620</name>
</gene>
<dbReference type="InterPro" id="IPR038726">
    <property type="entry name" value="PDDEXK_AddAB-type"/>
</dbReference>
<evidence type="ECO:0000313" key="2">
    <source>
        <dbReference type="EMBL" id="KKN32844.1"/>
    </source>
</evidence>
<dbReference type="InterPro" id="IPR011604">
    <property type="entry name" value="PDDEXK-like_dom_sf"/>
</dbReference>
<comment type="caution">
    <text evidence="2">The sequence shown here is derived from an EMBL/GenBank/DDBJ whole genome shotgun (WGS) entry which is preliminary data.</text>
</comment>
<dbReference type="Gene3D" id="3.90.320.10">
    <property type="match status" value="1"/>
</dbReference>
<sequence>MEIISRITPSMLEAFQCRLAWYWQYPMGYSPVRVSEALELGTGIHEALERYYGKGTNPVWAFTQWADKVLDSRSLTEGDEVQAAMKMRTLGISMLEGYVKKYEKEPFTVVATEDTLKRKLPRPDGTLTDWDVLCRVDTIVRDNKRGRLWVLEHKTFSSFTPGYLVKDHQLVCQVWVAKKAVEEPIVGIIYNGLRKQIDSEKVKVALFERHAVFVNKRQIKLFLKRCYDMYQTLTSGHLAIYPEPSGVRCNMCQYKEPCALYVRGDDHQFILDNMYKKREDDE</sequence>
<dbReference type="Pfam" id="PF12705">
    <property type="entry name" value="PDDEXK_1"/>
    <property type="match status" value="1"/>
</dbReference>
<protein>
    <recommendedName>
        <fullName evidence="1">PD-(D/E)XK endonuclease-like domain-containing protein</fullName>
    </recommendedName>
</protein>
<feature type="domain" description="PD-(D/E)XK endonuclease-like" evidence="1">
    <location>
        <begin position="7"/>
        <end position="258"/>
    </location>
</feature>
<accession>A0A0F9PRN6</accession>
<reference evidence="2" key="1">
    <citation type="journal article" date="2015" name="Nature">
        <title>Complex archaea that bridge the gap between prokaryotes and eukaryotes.</title>
        <authorList>
            <person name="Spang A."/>
            <person name="Saw J.H."/>
            <person name="Jorgensen S.L."/>
            <person name="Zaremba-Niedzwiedzka K."/>
            <person name="Martijn J."/>
            <person name="Lind A.E."/>
            <person name="van Eijk R."/>
            <person name="Schleper C."/>
            <person name="Guy L."/>
            <person name="Ettema T.J."/>
        </authorList>
    </citation>
    <scope>NUCLEOTIDE SEQUENCE</scope>
</reference>
<name>A0A0F9PRN6_9ZZZZ</name>
<dbReference type="EMBL" id="LAZR01002225">
    <property type="protein sequence ID" value="KKN32844.1"/>
    <property type="molecule type" value="Genomic_DNA"/>
</dbReference>
<organism evidence="2">
    <name type="scientific">marine sediment metagenome</name>
    <dbReference type="NCBI Taxonomy" id="412755"/>
    <lineage>
        <taxon>unclassified sequences</taxon>
        <taxon>metagenomes</taxon>
        <taxon>ecological metagenomes</taxon>
    </lineage>
</organism>
<proteinExistence type="predicted"/>
<dbReference type="AlphaFoldDB" id="A0A0F9PRN6"/>